<feature type="region of interest" description="Disordered" evidence="2">
    <location>
        <begin position="94"/>
        <end position="118"/>
    </location>
</feature>
<keyword evidence="1" id="KW-0732">Signal</keyword>
<evidence type="ECO:0000313" key="5">
    <source>
        <dbReference type="EMBL" id="MBJ7633491.1"/>
    </source>
</evidence>
<evidence type="ECO:0000259" key="4">
    <source>
        <dbReference type="Pfam" id="PF16729"/>
    </source>
</evidence>
<feature type="transmembrane region" description="Helical" evidence="3">
    <location>
        <begin position="58"/>
        <end position="81"/>
    </location>
</feature>
<proteinExistence type="predicted"/>
<organism evidence="6 7">
    <name type="scientific">Weissella confusa</name>
    <name type="common">Lactobacillus confusus</name>
    <dbReference type="NCBI Taxonomy" id="1583"/>
    <lineage>
        <taxon>Bacteria</taxon>
        <taxon>Bacillati</taxon>
        <taxon>Bacillota</taxon>
        <taxon>Bacilli</taxon>
        <taxon>Lactobacillales</taxon>
        <taxon>Lactobacillaceae</taxon>
        <taxon>Weissella</taxon>
    </lineage>
</organism>
<feature type="compositionally biased region" description="Polar residues" evidence="2">
    <location>
        <begin position="94"/>
        <end position="111"/>
    </location>
</feature>
<evidence type="ECO:0000313" key="6">
    <source>
        <dbReference type="EMBL" id="MBJ7638508.1"/>
    </source>
</evidence>
<dbReference type="InterPro" id="IPR029050">
    <property type="entry name" value="Immunoprotect_excell_Ig-like"/>
</dbReference>
<feature type="domain" description="DUF5067" evidence="4">
    <location>
        <begin position="109"/>
        <end position="242"/>
    </location>
</feature>
<sequence length="256" mass="28100">MDKPQENRVLGIISIVLGVVALVFSWIPFINNMSAVIAIIGLILGIVALIINRKHKKLMAMLGIIFSAVAFGIVLMTQSVFEKSFNDTFDTKISSENSSKKSGTAEKVSTNKSDDPSDRKWTLKGNIFDAGNMTYKITKSELMDSAAEDGSKTLVLHMDVTNNAQKNMDPSNIYMVLHAFQKNDTSRVELNPGTVALDENGNSPIQSESDALNNDLLPGKTAQVAVPFDLQNTNNVEVEFSNYDFKVIGTKTYQVQ</sequence>
<keyword evidence="7" id="KW-1185">Reference proteome</keyword>
<name>A0AA40YPB7_WEICO</name>
<evidence type="ECO:0000256" key="1">
    <source>
        <dbReference type="ARBA" id="ARBA00022729"/>
    </source>
</evidence>
<dbReference type="Gene3D" id="2.60.40.1240">
    <property type="match status" value="1"/>
</dbReference>
<gene>
    <name evidence="6" type="ORF">HAU20_03800</name>
    <name evidence="5" type="ORF">HAU43_10410</name>
</gene>
<dbReference type="AlphaFoldDB" id="A0AA40YPB7"/>
<dbReference type="EMBL" id="JAAOCP010000004">
    <property type="protein sequence ID" value="MBJ7638508.1"/>
    <property type="molecule type" value="Genomic_DNA"/>
</dbReference>
<comment type="caution">
    <text evidence="6">The sequence shown here is derived from an EMBL/GenBank/DDBJ whole genome shotgun (WGS) entry which is preliminary data.</text>
</comment>
<accession>A0AA40YPB7</accession>
<evidence type="ECO:0000256" key="2">
    <source>
        <dbReference type="SAM" id="MobiDB-lite"/>
    </source>
</evidence>
<keyword evidence="3" id="KW-0472">Membrane</keyword>
<keyword evidence="3" id="KW-0812">Transmembrane</keyword>
<feature type="transmembrane region" description="Helical" evidence="3">
    <location>
        <begin position="9"/>
        <end position="27"/>
    </location>
</feature>
<evidence type="ECO:0000256" key="3">
    <source>
        <dbReference type="SAM" id="Phobius"/>
    </source>
</evidence>
<dbReference type="EMBL" id="JAAOCX010000018">
    <property type="protein sequence ID" value="MBJ7633491.1"/>
    <property type="molecule type" value="Genomic_DNA"/>
</dbReference>
<dbReference type="Pfam" id="PF16729">
    <property type="entry name" value="DUF5067"/>
    <property type="match status" value="1"/>
</dbReference>
<dbReference type="Proteomes" id="UP000808038">
    <property type="component" value="Unassembled WGS sequence"/>
</dbReference>
<reference evidence="6 7" key="2">
    <citation type="journal article" date="2021" name="Int. J. Food Microbiol.">
        <title>Safety demonstration of a microbial species for use in the food chain: Weissella confusa.</title>
        <authorList>
            <person name="Bourdichon F."/>
            <person name="Patrone V."/>
            <person name="Fontana A."/>
            <person name="Milani G."/>
            <person name="Morelli L."/>
        </authorList>
    </citation>
    <scope>NUCLEOTIDE SEQUENCE [LARGE SCALE GENOMIC DNA]</scope>
    <source>
        <strain evidence="5">CCUG 30943</strain>
        <strain evidence="6 7">CCUG 43002</strain>
    </source>
</reference>
<dbReference type="RefSeq" id="WP_167846719.1">
    <property type="nucleotide sequence ID" value="NZ_JAAOCP010000004.1"/>
</dbReference>
<keyword evidence="3" id="KW-1133">Transmembrane helix</keyword>
<evidence type="ECO:0000313" key="7">
    <source>
        <dbReference type="Proteomes" id="UP000728106"/>
    </source>
</evidence>
<reference evidence="6" key="1">
    <citation type="submission" date="2020-02" db="EMBL/GenBank/DDBJ databases">
        <authorList>
            <person name="Fontana A."/>
            <person name="Patrone V."/>
            <person name="Morelli L."/>
        </authorList>
    </citation>
    <scope>NUCLEOTIDE SEQUENCE</scope>
    <source>
        <strain evidence="5">CCUG 30943</strain>
        <strain evidence="6">CCUG 43002</strain>
    </source>
</reference>
<dbReference type="InterPro" id="IPR031989">
    <property type="entry name" value="DUF5067"/>
</dbReference>
<protein>
    <submittedName>
        <fullName evidence="6">DUF5067 domain-containing protein</fullName>
    </submittedName>
</protein>
<dbReference type="Proteomes" id="UP000728106">
    <property type="component" value="Unassembled WGS sequence"/>
</dbReference>
<feature type="transmembrane region" description="Helical" evidence="3">
    <location>
        <begin position="33"/>
        <end position="51"/>
    </location>
</feature>